<sequence>MSMPSSVTAAPRIRISGSAAAAAAAAAAASSSFVGLDDLCGPLFRRSIDGSSSAGASAAAADLHSSRAVDARLQVCQEVNTGLAQLARDLHESRLREMRQLARDLVDDEWRYTNVESLIGGN</sequence>
<gene>
    <name evidence="1" type="ORF">BOX15_Mlig018019g1</name>
</gene>
<name>A0A267E7P2_9PLAT</name>
<dbReference type="EMBL" id="NIVC01002490">
    <property type="protein sequence ID" value="PAA57436.1"/>
    <property type="molecule type" value="Genomic_DNA"/>
</dbReference>
<dbReference type="AlphaFoldDB" id="A0A267E7P2"/>
<evidence type="ECO:0008006" key="3">
    <source>
        <dbReference type="Google" id="ProtNLM"/>
    </source>
</evidence>
<accession>A0A267E7P2</accession>
<evidence type="ECO:0000313" key="2">
    <source>
        <dbReference type="Proteomes" id="UP000215902"/>
    </source>
</evidence>
<comment type="caution">
    <text evidence="1">The sequence shown here is derived from an EMBL/GenBank/DDBJ whole genome shotgun (WGS) entry which is preliminary data.</text>
</comment>
<dbReference type="OrthoDB" id="6374621at2759"/>
<protein>
    <recommendedName>
        <fullName evidence="3">Anaphase-promoting complex subunit 16</fullName>
    </recommendedName>
</protein>
<evidence type="ECO:0000313" key="1">
    <source>
        <dbReference type="EMBL" id="PAA57436.1"/>
    </source>
</evidence>
<reference evidence="1 2" key="1">
    <citation type="submission" date="2017-06" db="EMBL/GenBank/DDBJ databases">
        <title>A platform for efficient transgenesis in Macrostomum lignano, a flatworm model organism for stem cell research.</title>
        <authorList>
            <person name="Berezikov E."/>
        </authorList>
    </citation>
    <scope>NUCLEOTIDE SEQUENCE [LARGE SCALE GENOMIC DNA]</scope>
    <source>
        <strain evidence="1">DV1</strain>
        <tissue evidence="1">Whole organism</tissue>
    </source>
</reference>
<dbReference type="Proteomes" id="UP000215902">
    <property type="component" value="Unassembled WGS sequence"/>
</dbReference>
<proteinExistence type="predicted"/>
<keyword evidence="2" id="KW-1185">Reference proteome</keyword>
<organism evidence="1 2">
    <name type="scientific">Macrostomum lignano</name>
    <dbReference type="NCBI Taxonomy" id="282301"/>
    <lineage>
        <taxon>Eukaryota</taxon>
        <taxon>Metazoa</taxon>
        <taxon>Spiralia</taxon>
        <taxon>Lophotrochozoa</taxon>
        <taxon>Platyhelminthes</taxon>
        <taxon>Rhabditophora</taxon>
        <taxon>Macrostomorpha</taxon>
        <taxon>Macrostomida</taxon>
        <taxon>Macrostomidae</taxon>
        <taxon>Macrostomum</taxon>
    </lineage>
</organism>